<name>A0A9D4MQW8_DREPO</name>
<proteinExistence type="predicted"/>
<sequence>MTMSATPSWTNIQLLTNCQCSDQNVGRCNSDIIIHNSNCPTCTMTGTSCNKQMCYYL</sequence>
<dbReference type="EMBL" id="JAIWYP010000001">
    <property type="protein sequence ID" value="KAH3880836.1"/>
    <property type="molecule type" value="Genomic_DNA"/>
</dbReference>
<accession>A0A9D4MQW8</accession>
<comment type="caution">
    <text evidence="1">The sequence shown here is derived from an EMBL/GenBank/DDBJ whole genome shotgun (WGS) entry which is preliminary data.</text>
</comment>
<reference evidence="1" key="2">
    <citation type="submission" date="2020-11" db="EMBL/GenBank/DDBJ databases">
        <authorList>
            <person name="McCartney M.A."/>
            <person name="Auch B."/>
            <person name="Kono T."/>
            <person name="Mallez S."/>
            <person name="Becker A."/>
            <person name="Gohl D.M."/>
            <person name="Silverstein K.A.T."/>
            <person name="Koren S."/>
            <person name="Bechman K.B."/>
            <person name="Herman A."/>
            <person name="Abrahante J.E."/>
            <person name="Garbe J."/>
        </authorList>
    </citation>
    <scope>NUCLEOTIDE SEQUENCE</scope>
    <source>
        <strain evidence="1">Duluth1</strain>
        <tissue evidence="1">Whole animal</tissue>
    </source>
</reference>
<evidence type="ECO:0000313" key="1">
    <source>
        <dbReference type="EMBL" id="KAH3880836.1"/>
    </source>
</evidence>
<reference evidence="1" key="1">
    <citation type="journal article" date="2019" name="bioRxiv">
        <title>The Genome of the Zebra Mussel, Dreissena polymorpha: A Resource for Invasive Species Research.</title>
        <authorList>
            <person name="McCartney M.A."/>
            <person name="Auch B."/>
            <person name="Kono T."/>
            <person name="Mallez S."/>
            <person name="Zhang Y."/>
            <person name="Obille A."/>
            <person name="Becker A."/>
            <person name="Abrahante J.E."/>
            <person name="Garbe J."/>
            <person name="Badalamenti J.P."/>
            <person name="Herman A."/>
            <person name="Mangelson H."/>
            <person name="Liachko I."/>
            <person name="Sullivan S."/>
            <person name="Sone E.D."/>
            <person name="Koren S."/>
            <person name="Silverstein K.A.T."/>
            <person name="Beckman K.B."/>
            <person name="Gohl D.M."/>
        </authorList>
    </citation>
    <scope>NUCLEOTIDE SEQUENCE</scope>
    <source>
        <strain evidence="1">Duluth1</strain>
        <tissue evidence="1">Whole animal</tissue>
    </source>
</reference>
<gene>
    <name evidence="1" type="ORF">DPMN_004758</name>
</gene>
<protein>
    <submittedName>
        <fullName evidence="1">Uncharacterized protein</fullName>
    </submittedName>
</protein>
<keyword evidence="2" id="KW-1185">Reference proteome</keyword>
<dbReference type="Proteomes" id="UP000828390">
    <property type="component" value="Unassembled WGS sequence"/>
</dbReference>
<dbReference type="AlphaFoldDB" id="A0A9D4MQW8"/>
<organism evidence="1 2">
    <name type="scientific">Dreissena polymorpha</name>
    <name type="common">Zebra mussel</name>
    <name type="synonym">Mytilus polymorpha</name>
    <dbReference type="NCBI Taxonomy" id="45954"/>
    <lineage>
        <taxon>Eukaryota</taxon>
        <taxon>Metazoa</taxon>
        <taxon>Spiralia</taxon>
        <taxon>Lophotrochozoa</taxon>
        <taxon>Mollusca</taxon>
        <taxon>Bivalvia</taxon>
        <taxon>Autobranchia</taxon>
        <taxon>Heteroconchia</taxon>
        <taxon>Euheterodonta</taxon>
        <taxon>Imparidentia</taxon>
        <taxon>Neoheterodontei</taxon>
        <taxon>Myida</taxon>
        <taxon>Dreissenoidea</taxon>
        <taxon>Dreissenidae</taxon>
        <taxon>Dreissena</taxon>
    </lineage>
</organism>
<evidence type="ECO:0000313" key="2">
    <source>
        <dbReference type="Proteomes" id="UP000828390"/>
    </source>
</evidence>